<gene>
    <name evidence="1" type="ORF">ADUPG1_004389</name>
</gene>
<evidence type="ECO:0000313" key="2">
    <source>
        <dbReference type="Proteomes" id="UP001057375"/>
    </source>
</evidence>
<dbReference type="Proteomes" id="UP001057375">
    <property type="component" value="Unassembled WGS sequence"/>
</dbReference>
<reference evidence="1" key="1">
    <citation type="submission" date="2022-03" db="EMBL/GenBank/DDBJ databases">
        <title>Draft genome sequence of Aduncisulcus paluster, a free-living microaerophilic Fornicata.</title>
        <authorList>
            <person name="Yuyama I."/>
            <person name="Kume K."/>
            <person name="Tamura T."/>
            <person name="Inagaki Y."/>
            <person name="Hashimoto T."/>
        </authorList>
    </citation>
    <scope>NUCLEOTIDE SEQUENCE</scope>
    <source>
        <strain evidence="1">NY0171</strain>
    </source>
</reference>
<accession>A0ABQ5K025</accession>
<evidence type="ECO:0000313" key="1">
    <source>
        <dbReference type="EMBL" id="GKT20204.1"/>
    </source>
</evidence>
<proteinExistence type="predicted"/>
<dbReference type="EMBL" id="BQXS01006517">
    <property type="protein sequence ID" value="GKT20204.1"/>
    <property type="molecule type" value="Genomic_DNA"/>
</dbReference>
<sequence>MPNLKTVDVSENMLCSGQDNSSVLESKFKSNNLTSFIYSEQNCYSTCVTAVSSFGAFSANKVCIEPKPNSGSWPVVCASNSYTQYTSDVEFSCHDINVDGDTVGCD</sequence>
<name>A0ABQ5K025_9EUKA</name>
<organism evidence="1 2">
    <name type="scientific">Aduncisulcus paluster</name>
    <dbReference type="NCBI Taxonomy" id="2918883"/>
    <lineage>
        <taxon>Eukaryota</taxon>
        <taxon>Metamonada</taxon>
        <taxon>Carpediemonas-like organisms</taxon>
        <taxon>Aduncisulcus</taxon>
    </lineage>
</organism>
<protein>
    <submittedName>
        <fullName evidence="1">Uncharacterized protein</fullName>
    </submittedName>
</protein>
<keyword evidence="2" id="KW-1185">Reference proteome</keyword>
<feature type="non-terminal residue" evidence="1">
    <location>
        <position position="106"/>
    </location>
</feature>
<comment type="caution">
    <text evidence="1">The sequence shown here is derived from an EMBL/GenBank/DDBJ whole genome shotgun (WGS) entry which is preliminary data.</text>
</comment>